<dbReference type="Proteomes" id="UP000499080">
    <property type="component" value="Unassembled WGS sequence"/>
</dbReference>
<comment type="caution">
    <text evidence="1">The sequence shown here is derived from an EMBL/GenBank/DDBJ whole genome shotgun (WGS) entry which is preliminary data.</text>
</comment>
<name>A0A4Y2BNT8_ARAVE</name>
<organism evidence="1 2">
    <name type="scientific">Araneus ventricosus</name>
    <name type="common">Orbweaver spider</name>
    <name type="synonym">Epeira ventricosa</name>
    <dbReference type="NCBI Taxonomy" id="182803"/>
    <lineage>
        <taxon>Eukaryota</taxon>
        <taxon>Metazoa</taxon>
        <taxon>Ecdysozoa</taxon>
        <taxon>Arthropoda</taxon>
        <taxon>Chelicerata</taxon>
        <taxon>Arachnida</taxon>
        <taxon>Araneae</taxon>
        <taxon>Araneomorphae</taxon>
        <taxon>Entelegynae</taxon>
        <taxon>Araneoidea</taxon>
        <taxon>Araneidae</taxon>
        <taxon>Araneus</taxon>
    </lineage>
</organism>
<dbReference type="EMBL" id="BGPR01000090">
    <property type="protein sequence ID" value="GBL92936.1"/>
    <property type="molecule type" value="Genomic_DNA"/>
</dbReference>
<evidence type="ECO:0000313" key="2">
    <source>
        <dbReference type="Proteomes" id="UP000499080"/>
    </source>
</evidence>
<protein>
    <submittedName>
        <fullName evidence="1">Uncharacterized protein</fullName>
    </submittedName>
</protein>
<gene>
    <name evidence="1" type="ORF">AVEN_54589_1</name>
</gene>
<proteinExistence type="predicted"/>
<keyword evidence="2" id="KW-1185">Reference proteome</keyword>
<accession>A0A4Y2BNT8</accession>
<dbReference type="AlphaFoldDB" id="A0A4Y2BNT8"/>
<sequence>MMSDWKRWLGRRLQHDSSSGILENADVDFIWHGQVMRTGKMVRRRQQYIWSSASRYVFDFDLHKKTVLAHSQNFDHHHPYLYSCGKANGGGYLPQNHNLGSEIGPILHQQLGSNSIRNYFQRGKDFFQNFN</sequence>
<evidence type="ECO:0000313" key="1">
    <source>
        <dbReference type="EMBL" id="GBL92936.1"/>
    </source>
</evidence>
<reference evidence="1 2" key="1">
    <citation type="journal article" date="2019" name="Sci. Rep.">
        <title>Orb-weaving spider Araneus ventricosus genome elucidates the spidroin gene catalogue.</title>
        <authorList>
            <person name="Kono N."/>
            <person name="Nakamura H."/>
            <person name="Ohtoshi R."/>
            <person name="Moran D.A.P."/>
            <person name="Shinohara A."/>
            <person name="Yoshida Y."/>
            <person name="Fujiwara M."/>
            <person name="Mori M."/>
            <person name="Tomita M."/>
            <person name="Arakawa K."/>
        </authorList>
    </citation>
    <scope>NUCLEOTIDE SEQUENCE [LARGE SCALE GENOMIC DNA]</scope>
</reference>